<dbReference type="InterPro" id="IPR036209">
    <property type="entry name" value="YwmB-like_sf"/>
</dbReference>
<protein>
    <recommendedName>
        <fullName evidence="3">YwmB family TATA-box binding protein</fullName>
    </recommendedName>
</protein>
<reference evidence="1 2" key="1">
    <citation type="submission" date="2023-07" db="EMBL/GenBank/DDBJ databases">
        <title>Genomic Encyclopedia of Type Strains, Phase IV (KMG-IV): sequencing the most valuable type-strain genomes for metagenomic binning, comparative biology and taxonomic classification.</title>
        <authorList>
            <person name="Goeker M."/>
        </authorList>
    </citation>
    <scope>NUCLEOTIDE SEQUENCE [LARGE SCALE GENOMIC DNA]</scope>
    <source>
        <strain evidence="1 2">DSM 23948</strain>
    </source>
</reference>
<dbReference type="EMBL" id="JAUSTU010000002">
    <property type="protein sequence ID" value="MDQ0154287.1"/>
    <property type="molecule type" value="Genomic_DNA"/>
</dbReference>
<dbReference type="Gene3D" id="3.30.2030.10">
    <property type="entry name" value="YwmB-like"/>
    <property type="match status" value="1"/>
</dbReference>
<dbReference type="RefSeq" id="WP_307148898.1">
    <property type="nucleotide sequence ID" value="NZ_JAUSTU010000002.1"/>
</dbReference>
<gene>
    <name evidence="1" type="ORF">J2S07_000591</name>
</gene>
<proteinExistence type="predicted"/>
<organism evidence="1 2">
    <name type="scientific">Anoxybacillus andreesenii</name>
    <dbReference type="NCBI Taxonomy" id="1325932"/>
    <lineage>
        <taxon>Bacteria</taxon>
        <taxon>Bacillati</taxon>
        <taxon>Bacillota</taxon>
        <taxon>Bacilli</taxon>
        <taxon>Bacillales</taxon>
        <taxon>Anoxybacillaceae</taxon>
        <taxon>Anoxybacillus</taxon>
    </lineage>
</organism>
<dbReference type="SUPFAM" id="SSF143842">
    <property type="entry name" value="YwmB-like"/>
    <property type="match status" value="1"/>
</dbReference>
<sequence>MGKKIIALFTSIGIIGVLLLYVNGKIAIANENQDLLTLVTILESENIDINGWSLHAREKYETKRLEDVQKHVEQLKKNFPDWTWRISSDAKKWQAIASRTSSEGIEESIQVLSTLTTQNPQTYMIYEARGKNFTGKTEQFIKEDVTRKISDIFRGNTTFFSCIKGEINDKMNTTLPFTVNKILDKFQAVEVESLKETNFISTSAYSPLLANGLRTTKNNMNLQLGVRAEGLGAKTTLVVGTPIITIEY</sequence>
<evidence type="ECO:0000313" key="1">
    <source>
        <dbReference type="EMBL" id="MDQ0154287.1"/>
    </source>
</evidence>
<evidence type="ECO:0008006" key="3">
    <source>
        <dbReference type="Google" id="ProtNLM"/>
    </source>
</evidence>
<evidence type="ECO:0000313" key="2">
    <source>
        <dbReference type="Proteomes" id="UP001231362"/>
    </source>
</evidence>
<dbReference type="Proteomes" id="UP001231362">
    <property type="component" value="Unassembled WGS sequence"/>
</dbReference>
<keyword evidence="2" id="KW-1185">Reference proteome</keyword>
<comment type="caution">
    <text evidence="1">The sequence shown here is derived from an EMBL/GenBank/DDBJ whole genome shotgun (WGS) entry which is preliminary data.</text>
</comment>
<name>A0ABT9V013_9BACL</name>
<accession>A0ABT9V013</accession>
<dbReference type="Pfam" id="PF08680">
    <property type="entry name" value="DUF1779"/>
    <property type="match status" value="1"/>
</dbReference>
<dbReference type="Gene3D" id="3.30.360.40">
    <property type="entry name" value="YwmB-like"/>
    <property type="match status" value="1"/>
</dbReference>
<dbReference type="InterPro" id="IPR014794">
    <property type="entry name" value="DUF1779"/>
</dbReference>